<dbReference type="GO" id="GO:0005524">
    <property type="term" value="F:ATP binding"/>
    <property type="evidence" value="ECO:0007669"/>
    <property type="project" value="InterPro"/>
</dbReference>
<dbReference type="GO" id="GO:0016787">
    <property type="term" value="F:hydrolase activity"/>
    <property type="evidence" value="ECO:0007669"/>
    <property type="project" value="InterPro"/>
</dbReference>
<dbReference type="SUPFAM" id="SSF52540">
    <property type="entry name" value="P-loop containing nucleoside triphosphate hydrolases"/>
    <property type="match status" value="1"/>
</dbReference>
<keyword evidence="4" id="KW-1185">Reference proteome</keyword>
<keyword evidence="3" id="KW-0378">Hydrolase</keyword>
<reference evidence="3 4" key="1">
    <citation type="journal article" date="2009" name="Environ. Microbiol.">
        <title>Genome sequence of Desulfobacterium autotrophicum HRM2, a marine sulfate reducer oxidizing organic carbon completely to carbon dioxide.</title>
        <authorList>
            <person name="Strittmatter A.W."/>
            <person name="Liesegang H."/>
            <person name="Rabus R."/>
            <person name="Decker I."/>
            <person name="Amann J."/>
            <person name="Andres S."/>
            <person name="Henne A."/>
            <person name="Fricke W.F."/>
            <person name="Martinez-Arias R."/>
            <person name="Bartels D."/>
            <person name="Goesmann A."/>
            <person name="Krause L."/>
            <person name="Puehler A."/>
            <person name="Klenk H.P."/>
            <person name="Richter M."/>
            <person name="Schuler M."/>
            <person name="Gloeckner F.O."/>
            <person name="Meyerdierks A."/>
            <person name="Gottschalk G."/>
            <person name="Amann R."/>
        </authorList>
    </citation>
    <scope>NUCLEOTIDE SEQUENCE [LARGE SCALE GENOMIC DNA]</scope>
    <source>
        <strain evidence="4">ATCC 43914 / DSM 3382 / HRM2</strain>
    </source>
</reference>
<accession>C0QCS3</accession>
<dbReference type="InterPro" id="IPR027417">
    <property type="entry name" value="P-loop_NTPase"/>
</dbReference>
<dbReference type="Pfam" id="PF00271">
    <property type="entry name" value="Helicase_C"/>
    <property type="match status" value="1"/>
</dbReference>
<dbReference type="eggNOG" id="COG1061">
    <property type="taxonomic scope" value="Bacteria"/>
</dbReference>
<dbReference type="PANTHER" id="PTHR47396">
    <property type="entry name" value="TYPE I RESTRICTION ENZYME ECOKI R PROTEIN"/>
    <property type="match status" value="1"/>
</dbReference>
<feature type="domain" description="Helicase C-terminal" evidence="2">
    <location>
        <begin position="299"/>
        <end position="466"/>
    </location>
</feature>
<dbReference type="PROSITE" id="PS51192">
    <property type="entry name" value="HELICASE_ATP_BIND_1"/>
    <property type="match status" value="1"/>
</dbReference>
<dbReference type="InterPro" id="IPR006935">
    <property type="entry name" value="Helicase/UvrB_N"/>
</dbReference>
<name>C0QCS3_DESAH</name>
<dbReference type="OrthoDB" id="9804086at2"/>
<evidence type="ECO:0000313" key="3">
    <source>
        <dbReference type="EMBL" id="ACN15150.1"/>
    </source>
</evidence>
<keyword evidence="3" id="KW-0347">Helicase</keyword>
<dbReference type="PROSITE" id="PS51194">
    <property type="entry name" value="HELICASE_CTER"/>
    <property type="match status" value="1"/>
</dbReference>
<dbReference type="SMART" id="SM00490">
    <property type="entry name" value="HELICc"/>
    <property type="match status" value="1"/>
</dbReference>
<gene>
    <name evidence="3" type="ordered locus">HRM2_20510</name>
</gene>
<dbReference type="EMBL" id="CP001087">
    <property type="protein sequence ID" value="ACN15150.1"/>
    <property type="molecule type" value="Genomic_DNA"/>
</dbReference>
<dbReference type="GO" id="GO:0003677">
    <property type="term" value="F:DNA binding"/>
    <property type="evidence" value="ECO:0007669"/>
    <property type="project" value="InterPro"/>
</dbReference>
<dbReference type="InterPro" id="IPR014001">
    <property type="entry name" value="Helicase_ATP-bd"/>
</dbReference>
<dbReference type="KEGG" id="dat:HRM2_20510"/>
<dbReference type="CDD" id="cd18785">
    <property type="entry name" value="SF2_C"/>
    <property type="match status" value="1"/>
</dbReference>
<dbReference type="InterPro" id="IPR001650">
    <property type="entry name" value="Helicase_C-like"/>
</dbReference>
<evidence type="ECO:0000259" key="1">
    <source>
        <dbReference type="PROSITE" id="PS51192"/>
    </source>
</evidence>
<dbReference type="CDD" id="cd17926">
    <property type="entry name" value="DEXHc_RE"/>
    <property type="match status" value="1"/>
</dbReference>
<proteinExistence type="predicted"/>
<dbReference type="PANTHER" id="PTHR47396:SF1">
    <property type="entry name" value="ATP-DEPENDENT HELICASE IRC3-RELATED"/>
    <property type="match status" value="1"/>
</dbReference>
<dbReference type="InterPro" id="IPR050742">
    <property type="entry name" value="Helicase_Restrict-Modif_Enz"/>
</dbReference>
<dbReference type="Proteomes" id="UP000000442">
    <property type="component" value="Chromosome"/>
</dbReference>
<sequence length="466" mass="52651">MASKDPMELIVNSALTLCGMDTGFRDRVTALLTMPNPKYADADKQGRNTAHIARDLFFYRENDDGSVAMPRGFLYELEALVRDAGLSLDIKDKRRTLPSREISFYGKLRFHQLSAVKDLLERDFGVSHIPTGGGKTVVALWLIAHRKQPALIVVHTRELLNQWLDRIETFLHIPRARIGIIGNGKFMIGNEVTIATIQSLVRRTDDLVPRTGFLILDECHRVPAMQYIETIKQFDCRYMLGLTATPWRRDRLSKAIFWHIGEITGQIDKKDLLEDKSLCEAEVVWVKTGFNTDIDASSNYSQALSALTRDPHRNRLICDTVLSRTGNGIDLVLSDRREHCEMLGQLLETTGQIRSAVLTGDKTSKQRTQIMRALYQGKITVLIATGQLIGEGFDLPGLTTLYLTTPVKFPGRVIQYVGRILRPSKEKTKATIVDFVDVNNPVFKASATSRFYTYRQQGIVEQHSIE</sequence>
<dbReference type="Pfam" id="PF04851">
    <property type="entry name" value="ResIII"/>
    <property type="match status" value="1"/>
</dbReference>
<keyword evidence="3" id="KW-0067">ATP-binding</keyword>
<protein>
    <submittedName>
        <fullName evidence="3">ATP-dependet DEAD/DEAH box helicase</fullName>
    </submittedName>
</protein>
<organism evidence="3 4">
    <name type="scientific">Desulforapulum autotrophicum (strain ATCC 43914 / DSM 3382 / VKM B-1955 / HRM2)</name>
    <name type="common">Desulfobacterium autotrophicum</name>
    <dbReference type="NCBI Taxonomy" id="177437"/>
    <lineage>
        <taxon>Bacteria</taxon>
        <taxon>Pseudomonadati</taxon>
        <taxon>Thermodesulfobacteriota</taxon>
        <taxon>Desulfobacteria</taxon>
        <taxon>Desulfobacterales</taxon>
        <taxon>Desulfobacteraceae</taxon>
        <taxon>Desulforapulum</taxon>
    </lineage>
</organism>
<dbReference type="AlphaFoldDB" id="C0QCS3"/>
<dbReference type="Gene3D" id="3.40.50.300">
    <property type="entry name" value="P-loop containing nucleotide triphosphate hydrolases"/>
    <property type="match status" value="2"/>
</dbReference>
<dbReference type="RefSeq" id="WP_015903928.1">
    <property type="nucleotide sequence ID" value="NC_012108.1"/>
</dbReference>
<keyword evidence="3" id="KW-0547">Nucleotide-binding</keyword>
<dbReference type="SMART" id="SM00487">
    <property type="entry name" value="DEXDc"/>
    <property type="match status" value="1"/>
</dbReference>
<feature type="domain" description="Helicase ATP-binding" evidence="1">
    <location>
        <begin position="116"/>
        <end position="264"/>
    </location>
</feature>
<evidence type="ECO:0000259" key="2">
    <source>
        <dbReference type="PROSITE" id="PS51194"/>
    </source>
</evidence>
<dbReference type="GO" id="GO:0005829">
    <property type="term" value="C:cytosol"/>
    <property type="evidence" value="ECO:0007669"/>
    <property type="project" value="TreeGrafter"/>
</dbReference>
<dbReference type="STRING" id="177437.HRM2_20510"/>
<evidence type="ECO:0000313" key="4">
    <source>
        <dbReference type="Proteomes" id="UP000000442"/>
    </source>
</evidence>
<dbReference type="GO" id="GO:0004386">
    <property type="term" value="F:helicase activity"/>
    <property type="evidence" value="ECO:0007669"/>
    <property type="project" value="UniProtKB-KW"/>
</dbReference>
<dbReference type="HOGENOM" id="CLU_011771_2_1_7"/>